<evidence type="ECO:0000256" key="8">
    <source>
        <dbReference type="ARBA" id="ARBA00022833"/>
    </source>
</evidence>
<dbReference type="Gene3D" id="3.90.1750.10">
    <property type="entry name" value="Hect, E3 ligase catalytic domains"/>
    <property type="match status" value="1"/>
</dbReference>
<dbReference type="InterPro" id="IPR002110">
    <property type="entry name" value="Ankyrin_rpt"/>
</dbReference>
<feature type="region of interest" description="Disordered" evidence="12">
    <location>
        <begin position="208"/>
        <end position="244"/>
    </location>
</feature>
<dbReference type="SMART" id="SM00547">
    <property type="entry name" value="ZnF_RBZ"/>
    <property type="match status" value="2"/>
</dbReference>
<evidence type="ECO:0000256" key="5">
    <source>
        <dbReference type="ARBA" id="ARBA00022723"/>
    </source>
</evidence>
<dbReference type="InterPro" id="IPR016024">
    <property type="entry name" value="ARM-type_fold"/>
</dbReference>
<feature type="region of interest" description="Disordered" evidence="12">
    <location>
        <begin position="805"/>
        <end position="897"/>
    </location>
</feature>
<feature type="region of interest" description="Disordered" evidence="12">
    <location>
        <begin position="1807"/>
        <end position="1835"/>
    </location>
</feature>
<feature type="compositionally biased region" description="Basic residues" evidence="12">
    <location>
        <begin position="1816"/>
        <end position="1826"/>
    </location>
</feature>
<feature type="compositionally biased region" description="Polar residues" evidence="12">
    <location>
        <begin position="2032"/>
        <end position="2043"/>
    </location>
</feature>
<name>A0A8K1FNU8_PYTOL</name>
<dbReference type="InterPro" id="IPR045322">
    <property type="entry name" value="HECTD1/TRIP12-like"/>
</dbReference>
<dbReference type="SUPFAM" id="SSF48371">
    <property type="entry name" value="ARM repeat"/>
    <property type="match status" value="1"/>
</dbReference>
<dbReference type="InterPro" id="IPR011989">
    <property type="entry name" value="ARM-like"/>
</dbReference>
<proteinExistence type="inferred from homology"/>
<dbReference type="GO" id="GO:0008270">
    <property type="term" value="F:zinc ion binding"/>
    <property type="evidence" value="ECO:0007669"/>
    <property type="project" value="UniProtKB-KW"/>
</dbReference>
<feature type="region of interest" description="Disordered" evidence="12">
    <location>
        <begin position="981"/>
        <end position="1004"/>
    </location>
</feature>
<feature type="domain" description="RanBP2-type" evidence="13">
    <location>
        <begin position="99"/>
        <end position="128"/>
    </location>
</feature>
<reference evidence="15" key="1">
    <citation type="submission" date="2019-03" db="EMBL/GenBank/DDBJ databases">
        <title>Long read genome sequence of the mycoparasitic Pythium oligandrum ATCC 38472 isolated from sugarbeet rhizosphere.</title>
        <authorList>
            <person name="Gaulin E."/>
        </authorList>
    </citation>
    <scope>NUCLEOTIDE SEQUENCE</scope>
    <source>
        <strain evidence="15">ATCC 38472_TT</strain>
    </source>
</reference>
<feature type="compositionally biased region" description="Basic residues" evidence="12">
    <location>
        <begin position="1353"/>
        <end position="1363"/>
    </location>
</feature>
<dbReference type="SMART" id="SM00248">
    <property type="entry name" value="ANK"/>
    <property type="match status" value="2"/>
</dbReference>
<dbReference type="PROSITE" id="PS50088">
    <property type="entry name" value="ANK_REPEAT"/>
    <property type="match status" value="2"/>
</dbReference>
<dbReference type="PROSITE" id="PS01358">
    <property type="entry name" value="ZF_RANBP2_1"/>
    <property type="match status" value="2"/>
</dbReference>
<comment type="similarity">
    <text evidence="2">Belongs to the UPL family. K-HECT subfamily.</text>
</comment>
<keyword evidence="4" id="KW-0808">Transferase</keyword>
<dbReference type="InterPro" id="IPR035983">
    <property type="entry name" value="Hect_E3_ubiquitin_ligase"/>
</dbReference>
<evidence type="ECO:0000313" key="16">
    <source>
        <dbReference type="Proteomes" id="UP000794436"/>
    </source>
</evidence>
<feature type="region of interest" description="Disordered" evidence="12">
    <location>
        <begin position="1"/>
        <end position="70"/>
    </location>
</feature>
<dbReference type="SUPFAM" id="SSF90209">
    <property type="entry name" value="Ran binding protein zinc finger-like"/>
    <property type="match status" value="2"/>
</dbReference>
<comment type="caution">
    <text evidence="15">The sequence shown here is derived from an EMBL/GenBank/DDBJ whole genome shotgun (WGS) entry which is preliminary data.</text>
</comment>
<evidence type="ECO:0000259" key="14">
    <source>
        <dbReference type="PROSITE" id="PS50237"/>
    </source>
</evidence>
<evidence type="ECO:0000256" key="2">
    <source>
        <dbReference type="ARBA" id="ARBA00006331"/>
    </source>
</evidence>
<dbReference type="InterPro" id="IPR036443">
    <property type="entry name" value="Znf_RanBP2_sf"/>
</dbReference>
<keyword evidence="6 11" id="KW-0863">Zinc-finger</keyword>
<feature type="compositionally biased region" description="Basic and acidic residues" evidence="12">
    <location>
        <begin position="860"/>
        <end position="880"/>
    </location>
</feature>
<evidence type="ECO:0000256" key="6">
    <source>
        <dbReference type="ARBA" id="ARBA00022771"/>
    </source>
</evidence>
<evidence type="ECO:0000256" key="12">
    <source>
        <dbReference type="SAM" id="MobiDB-lite"/>
    </source>
</evidence>
<dbReference type="GO" id="GO:0043161">
    <property type="term" value="P:proteasome-mediated ubiquitin-dependent protein catabolic process"/>
    <property type="evidence" value="ECO:0007669"/>
    <property type="project" value="TreeGrafter"/>
</dbReference>
<evidence type="ECO:0000256" key="4">
    <source>
        <dbReference type="ARBA" id="ARBA00022679"/>
    </source>
</evidence>
<comment type="catalytic activity">
    <reaction evidence="1">
        <text>S-ubiquitinyl-[E2 ubiquitin-conjugating enzyme]-L-cysteine + [acceptor protein]-L-lysine = [E2 ubiquitin-conjugating enzyme]-L-cysteine + N(6)-ubiquitinyl-[acceptor protein]-L-lysine.</text>
        <dbReference type="EC" id="2.3.2.26"/>
    </reaction>
</comment>
<dbReference type="PROSITE" id="PS50199">
    <property type="entry name" value="ZF_RANBP2_2"/>
    <property type="match status" value="2"/>
</dbReference>
<dbReference type="InterPro" id="IPR000569">
    <property type="entry name" value="HECT_dom"/>
</dbReference>
<dbReference type="InterPro" id="IPR001876">
    <property type="entry name" value="Znf_RanBP2"/>
</dbReference>
<feature type="domain" description="HECT" evidence="14">
    <location>
        <begin position="2266"/>
        <end position="2560"/>
    </location>
</feature>
<feature type="region of interest" description="Disordered" evidence="12">
    <location>
        <begin position="1666"/>
        <end position="1716"/>
    </location>
</feature>
<feature type="region of interest" description="Disordered" evidence="12">
    <location>
        <begin position="150"/>
        <end position="173"/>
    </location>
</feature>
<evidence type="ECO:0000256" key="9">
    <source>
        <dbReference type="PROSITE-ProRule" id="PRU00023"/>
    </source>
</evidence>
<dbReference type="SUPFAM" id="SSF56204">
    <property type="entry name" value="Hect, E3 ligase catalytic domain"/>
    <property type="match status" value="1"/>
</dbReference>
<feature type="region of interest" description="Disordered" evidence="12">
    <location>
        <begin position="2008"/>
        <end position="2043"/>
    </location>
</feature>
<dbReference type="EC" id="2.3.2.26" evidence="3"/>
<feature type="compositionally biased region" description="Basic and acidic residues" evidence="12">
    <location>
        <begin position="49"/>
        <end position="64"/>
    </location>
</feature>
<feature type="active site" description="Glycyl thioester intermediate" evidence="10">
    <location>
        <position position="2532"/>
    </location>
</feature>
<feature type="domain" description="RanBP2-type" evidence="13">
    <location>
        <begin position="64"/>
        <end position="93"/>
    </location>
</feature>
<feature type="compositionally biased region" description="Basic residues" evidence="12">
    <location>
        <begin position="222"/>
        <end position="234"/>
    </location>
</feature>
<dbReference type="Gene3D" id="1.25.10.10">
    <property type="entry name" value="Leucine-rich Repeat Variant"/>
    <property type="match status" value="1"/>
</dbReference>
<evidence type="ECO:0000256" key="7">
    <source>
        <dbReference type="ARBA" id="ARBA00022786"/>
    </source>
</evidence>
<evidence type="ECO:0000256" key="3">
    <source>
        <dbReference type="ARBA" id="ARBA00012485"/>
    </source>
</evidence>
<dbReference type="Gene3D" id="1.25.40.20">
    <property type="entry name" value="Ankyrin repeat-containing domain"/>
    <property type="match status" value="1"/>
</dbReference>
<keyword evidence="5" id="KW-0479">Metal-binding</keyword>
<keyword evidence="8" id="KW-0862">Zinc</keyword>
<feature type="compositionally biased region" description="Basic residues" evidence="12">
    <location>
        <begin position="20"/>
        <end position="31"/>
    </location>
</feature>
<feature type="compositionally biased region" description="Polar residues" evidence="12">
    <location>
        <begin position="2008"/>
        <end position="2024"/>
    </location>
</feature>
<feature type="compositionally biased region" description="Acidic residues" evidence="12">
    <location>
        <begin position="150"/>
        <end position="171"/>
    </location>
</feature>
<evidence type="ECO:0000256" key="11">
    <source>
        <dbReference type="PROSITE-ProRule" id="PRU00322"/>
    </source>
</evidence>
<dbReference type="SUPFAM" id="SSF48403">
    <property type="entry name" value="Ankyrin repeat"/>
    <property type="match status" value="1"/>
</dbReference>
<organism evidence="15 16">
    <name type="scientific">Pythium oligandrum</name>
    <name type="common">Mycoparasitic fungus</name>
    <dbReference type="NCBI Taxonomy" id="41045"/>
    <lineage>
        <taxon>Eukaryota</taxon>
        <taxon>Sar</taxon>
        <taxon>Stramenopiles</taxon>
        <taxon>Oomycota</taxon>
        <taxon>Peronosporomycetes</taxon>
        <taxon>Pythiales</taxon>
        <taxon>Pythiaceae</taxon>
        <taxon>Pythium</taxon>
    </lineage>
</organism>
<dbReference type="EMBL" id="SPLM01000036">
    <property type="protein sequence ID" value="TMW66242.1"/>
    <property type="molecule type" value="Genomic_DNA"/>
</dbReference>
<dbReference type="Pfam" id="PF00632">
    <property type="entry name" value="HECT"/>
    <property type="match status" value="1"/>
</dbReference>
<dbReference type="Gene3D" id="2.30.30.380">
    <property type="entry name" value="Zn-finger domain of Sec23/24"/>
    <property type="match status" value="1"/>
</dbReference>
<keyword evidence="7 10" id="KW-0833">Ubl conjugation pathway</keyword>
<sequence length="2565" mass="283235">MEGNDATPPPRPQASSGSSQKRKRSSKRRRTSGANRDAQGVSGASEPVKAGDQEATQPKDDPPKATEWGCPACTYLNEQSRRMCEMCGTANPNGAQEPTAHLWSCVACTMKNPATLRMCSMCGTINPNPVVSSGLSISRGSLRSRLFMDDHEEDDDDDSDDESMLSSDESDDERRNEWMCNECGTAVTQDHATCPECLSLRPIPRRSLKRSSLGGHDESNDKHKKKKKKKKKKTQSPAAKKNAYGVSSEVLRKLAAEPTSTKLFDTLQTLTHTLAMMDASADSEWGEIHGGAPFLIHGFGAAASTLSNRAKDPELLDVLSGIFRNDKNEYSAEIRLFAIQSINYLLKMDRHLFSRATVVEIVNLYLGALHKWKLSSSDSSKTLKDERMLVEESVNGLYGVCGSEGVMLRELMKTEALNSFLSFLGRLTVEGKDFHASVVTSALDLFQRCCMKLKWHVDESAKETTRDEARMDLELAQRVITLLRQTLEHAQVSLRVKASKCLLLLFRRVPRSNRHLLNELVTHEVLQQLVYIVSNKKGDESDESRQAATSLLTHLFDLSPELVVQFVDEGVYKVLFEDFRKCVGSASSSVSMHVLKLVSLLVRQANNAVSRTDVNADSQSKVSPTRRRQFEPVPDPHVLQRLVVDFIRADSIAAVSTLFRDGADLNFPHTIDIDGIELEKPLVVAAEHASLEMVRFLVKRGADIHLKGATGTALHVAALAGRCDVVSFLLECGASPTETDRDGRSVIDRIADMESSNGSDSASPVQRLLDLHQRAVGMDHDSDASGDEEGFTSGARRWVRSFDDDDEFHDHDDEDSYYLDDDDEDDDEDMDDEDDELTSDEDEATMIEAGRTSGKKRRRESVTSDKDKPTRKRSDSDKSPSKKRGRSRTFDEDETASNAEDVHLASAEHLLAFSKTIFQELLSLLRAGDGLATDRGVLATLACVLEMAEPALIRELADSDQSLLLDTVSHLLQDATSMGISTKNASKKKPLQPKSSQTNTTTASLRSAEKAAIGSYILAFRILQAVVRKSSVGSSIFYQIERRGIGEQLERLLTQPSGGSTTEVQESLDCRKSLFNHGLALLDFLRRNSVETGMLHLHKLKNLARRLREGSSEMSREEKDLVLVDLVELFEQQQTITTHEFKQSELLVSLHQYLMPLPGNGVSEDRLKDLAVKFQSCPTALKNLVSQLQAAVNEVDTLPLISFFVGKGRELYPLTKQLRIVCSRLQNSSEVVDSKTTKTMLQLSPLTHFQSFERTVFRCMTVSDTKLNAYYVSLIGHTIQKVVDGKWKKFTVLGYDTKRGFHLFKPVSDPGDEPVEMVLHDSQYKLTGTVQVASKVSVKMTMFGELHSDSPKSSKKRNRSKKKHDSEDADTGITNESKDQAVEVRNIEAFNIGKFKGAWYAGVIVPSGHERRVSFGTFARSSTTAITPGELYTIKLLNGNTLRSVPSSLLRVRKDSPQVGSVVEVDGVLGEVTRVYESSDGKFDVRMSRDREKMGVKKNRLRYPPNFTAKPETIEAMSISRLFPARETSSVSGSVGDHVWIAPCESSPLRDVYISGIIRSYPSGIDAVNDPASVNVEVSFGVEHEPLLLKVSQSRVLNFSNGRNKLSSSRLLSALQMAGRRGGGSTLQQLLQSSGALRGGTQEDASLERSGSSGSAFDHLRQLISQASSRGPTANRTDEASDSRSIIEEESVEGQSAKSNGKKQKKKASGSQRPEVWQHLIIDQPGWKCARPPRVNVVVKLTGSEDVDSGFGAFDSSDEFPSIFSTPPKRSADTDESLTYSHPETGAVVLKDCVVSALRELFATFDGKESSGSANKGKKKSKKKRKSSVESSVETGLPQRDVSGISWDIEKFSTLLRIALGESEFDDPEGTLVDSCITFSRFATVPSRRQKLEWVGFLAAMTEACGEMRKARRFKAFLLSRGWSLTPPTDNSAIVASGSATSASSSTHENSTVSFEELQTFPSDQNMLKCIHDLQTSNGGNVSHSSPPWKYKYFFTCDFSVDWANTGEDSAPSTPTSKTCQSMPADSKHLSGKNQLDNNNPTSSSMAEAVRVLQHLHRRLSSLTTESGDDVWRNARLANKLETQLSDVLSVCSGIYPEWCDSMASNCRFFFPRELREKLFHATAFGSTRSLHWFRNELNVEDNASGGASAGGEGIAGDGIYNHEITISPIPKERVKVNRESLLSSAEAVMKMHGKRKAILDIVFVGEKGYGSGVTAAFYSATAQALQSVAENRNVETRLWIPGIENDLPSEPTEMNNEVIRHPNGLFPFPHQKASAGLIERFRMMGRLAGKALMDGRLLPLPLSQQFMKLVIGEDVSLDDLETIFLSHGRVLTRLQEAVAQLLRGVSVRDIQVDGMALEDWLEAVSLTFIDPLSQKPLEDGGDEKEVTVGNVVAYVEKVKGLWLHRGIEAQVDAFREGISEVLPLEKLKLLFVPELLSMLCGDADIDWDMESLKKSMKLAHGYTKESAAVEYFVEVLDEMTVAERREFLLYATGCPNLPAGGFAALRPPFEVVRRVVDNDNVDQALPFARTCTNTLHLPAYSSKDVMAERMRYAIGNSRGVIDRD</sequence>
<dbReference type="PANTHER" id="PTHR45670">
    <property type="entry name" value="E3 UBIQUITIN-PROTEIN LIGASE TRIP12"/>
    <property type="match status" value="1"/>
</dbReference>
<dbReference type="Gene3D" id="3.30.2410.10">
    <property type="entry name" value="Hect, E3 ligase catalytic domain"/>
    <property type="match status" value="1"/>
</dbReference>
<dbReference type="InterPro" id="IPR036770">
    <property type="entry name" value="Ankyrin_rpt-contain_sf"/>
</dbReference>
<feature type="region of interest" description="Disordered" evidence="12">
    <location>
        <begin position="1346"/>
        <end position="1377"/>
    </location>
</feature>
<feature type="compositionally biased region" description="Polar residues" evidence="12">
    <location>
        <begin position="1666"/>
        <end position="1675"/>
    </location>
</feature>
<feature type="compositionally biased region" description="Acidic residues" evidence="12">
    <location>
        <begin position="805"/>
        <end position="845"/>
    </location>
</feature>
<dbReference type="OrthoDB" id="271273at2759"/>
<dbReference type="Pfam" id="PF00641">
    <property type="entry name" value="Zn_ribbon_RanBP"/>
    <property type="match status" value="1"/>
</dbReference>
<evidence type="ECO:0000313" key="15">
    <source>
        <dbReference type="EMBL" id="TMW66242.1"/>
    </source>
</evidence>
<dbReference type="Pfam" id="PF12796">
    <property type="entry name" value="Ank_2"/>
    <property type="match status" value="1"/>
</dbReference>
<dbReference type="SMART" id="SM00119">
    <property type="entry name" value="HECTc"/>
    <property type="match status" value="1"/>
</dbReference>
<feature type="repeat" description="ANK" evidence="9">
    <location>
        <begin position="677"/>
        <end position="709"/>
    </location>
</feature>
<protein>
    <recommendedName>
        <fullName evidence="3">HECT-type E3 ubiquitin transferase</fullName>
        <ecNumber evidence="3">2.3.2.26</ecNumber>
    </recommendedName>
</protein>
<keyword evidence="9" id="KW-0040">ANK repeat</keyword>
<dbReference type="PROSITE" id="PS50237">
    <property type="entry name" value="HECT"/>
    <property type="match status" value="1"/>
</dbReference>
<feature type="repeat" description="ANK" evidence="9">
    <location>
        <begin position="709"/>
        <end position="741"/>
    </location>
</feature>
<dbReference type="Proteomes" id="UP000794436">
    <property type="component" value="Unassembled WGS sequence"/>
</dbReference>
<evidence type="ECO:0000256" key="10">
    <source>
        <dbReference type="PROSITE-ProRule" id="PRU00104"/>
    </source>
</evidence>
<feature type="compositionally biased region" description="Basic and acidic residues" evidence="12">
    <location>
        <begin position="1676"/>
        <end position="1687"/>
    </location>
</feature>
<evidence type="ECO:0000256" key="1">
    <source>
        <dbReference type="ARBA" id="ARBA00000885"/>
    </source>
</evidence>
<dbReference type="PANTHER" id="PTHR45670:SF1">
    <property type="entry name" value="E3 UBIQUITIN-PROTEIN LIGASE HECTD1"/>
    <property type="match status" value="1"/>
</dbReference>
<dbReference type="GO" id="GO:0000209">
    <property type="term" value="P:protein polyubiquitination"/>
    <property type="evidence" value="ECO:0007669"/>
    <property type="project" value="TreeGrafter"/>
</dbReference>
<dbReference type="PROSITE" id="PS50297">
    <property type="entry name" value="ANK_REP_REGION"/>
    <property type="match status" value="2"/>
</dbReference>
<gene>
    <name evidence="15" type="ORF">Poli38472_004007</name>
</gene>
<accession>A0A8K1FNU8</accession>
<keyword evidence="16" id="KW-1185">Reference proteome</keyword>
<evidence type="ECO:0000259" key="13">
    <source>
        <dbReference type="PROSITE" id="PS50199"/>
    </source>
</evidence>
<dbReference type="GO" id="GO:0061630">
    <property type="term" value="F:ubiquitin protein ligase activity"/>
    <property type="evidence" value="ECO:0007669"/>
    <property type="project" value="UniProtKB-EC"/>
</dbReference>